<dbReference type="EMBL" id="MFVR01000010">
    <property type="protein sequence ID" value="OGJ01842.1"/>
    <property type="molecule type" value="Genomic_DNA"/>
</dbReference>
<dbReference type="InterPro" id="IPR023296">
    <property type="entry name" value="Glyco_hydro_beta-prop_sf"/>
</dbReference>
<keyword evidence="2" id="KW-0808">Transferase</keyword>
<dbReference type="Gene3D" id="2.115.10.20">
    <property type="entry name" value="Glycosyl hydrolase domain, family 43"/>
    <property type="match status" value="1"/>
</dbReference>
<dbReference type="Pfam" id="PF04041">
    <property type="entry name" value="Glyco_hydro_130"/>
    <property type="match status" value="1"/>
</dbReference>
<keyword evidence="4" id="KW-0472">Membrane</keyword>
<sequence>MYHGISRSHNTYRVGALLLDKNDPAIVLARTTDPIFSPEEPYEKIGIVNNVVFPCGMVEKDGLLYIYYGGADTVVGVATMGLDIVLRALTRDIKK</sequence>
<name>A0A1F6Y673_9BACT</name>
<evidence type="ECO:0000313" key="6">
    <source>
        <dbReference type="Proteomes" id="UP000178661"/>
    </source>
</evidence>
<dbReference type="SUPFAM" id="SSF75005">
    <property type="entry name" value="Arabinanase/levansucrase/invertase"/>
    <property type="match status" value="1"/>
</dbReference>
<dbReference type="PANTHER" id="PTHR34106">
    <property type="entry name" value="GLYCOSIDASE"/>
    <property type="match status" value="1"/>
</dbReference>
<evidence type="ECO:0000256" key="2">
    <source>
        <dbReference type="ARBA" id="ARBA00022679"/>
    </source>
</evidence>
<keyword evidence="4" id="KW-1133">Transmembrane helix</keyword>
<evidence type="ECO:0000256" key="4">
    <source>
        <dbReference type="SAM" id="Phobius"/>
    </source>
</evidence>
<dbReference type="Proteomes" id="UP000178661">
    <property type="component" value="Unassembled WGS sequence"/>
</dbReference>
<comment type="similarity">
    <text evidence="3">Belongs to the glycosyl hydrolase 130 family.</text>
</comment>
<proteinExistence type="inferred from homology"/>
<dbReference type="PANTHER" id="PTHR34106:SF5">
    <property type="entry name" value="GLYCOSIDASE"/>
    <property type="match status" value="1"/>
</dbReference>
<gene>
    <name evidence="5" type="ORF">A3G98_00785</name>
</gene>
<keyword evidence="1" id="KW-0328">Glycosyltransferase</keyword>
<evidence type="ECO:0008006" key="7">
    <source>
        <dbReference type="Google" id="ProtNLM"/>
    </source>
</evidence>
<keyword evidence="4" id="KW-0812">Transmembrane</keyword>
<dbReference type="GO" id="GO:0016757">
    <property type="term" value="F:glycosyltransferase activity"/>
    <property type="evidence" value="ECO:0007669"/>
    <property type="project" value="UniProtKB-KW"/>
</dbReference>
<feature type="transmembrane region" description="Helical" evidence="4">
    <location>
        <begin position="65"/>
        <end position="86"/>
    </location>
</feature>
<protein>
    <recommendedName>
        <fullName evidence="7">Glycosidase</fullName>
    </recommendedName>
</protein>
<organism evidence="5 6">
    <name type="scientific">Candidatus Nomurabacteria bacterium RIFCSPLOWO2_12_FULL_37_8</name>
    <dbReference type="NCBI Taxonomy" id="1801793"/>
    <lineage>
        <taxon>Bacteria</taxon>
        <taxon>Candidatus Nomuraibacteriota</taxon>
    </lineage>
</organism>
<evidence type="ECO:0000313" key="5">
    <source>
        <dbReference type="EMBL" id="OGJ01842.1"/>
    </source>
</evidence>
<dbReference type="InterPro" id="IPR007184">
    <property type="entry name" value="Mannoside_phosphorylase"/>
</dbReference>
<evidence type="ECO:0000256" key="1">
    <source>
        <dbReference type="ARBA" id="ARBA00022676"/>
    </source>
</evidence>
<dbReference type="AlphaFoldDB" id="A0A1F6Y673"/>
<reference evidence="5 6" key="1">
    <citation type="journal article" date="2016" name="Nat. Commun.">
        <title>Thousands of microbial genomes shed light on interconnected biogeochemical processes in an aquifer system.</title>
        <authorList>
            <person name="Anantharaman K."/>
            <person name="Brown C.T."/>
            <person name="Hug L.A."/>
            <person name="Sharon I."/>
            <person name="Castelle C.J."/>
            <person name="Probst A.J."/>
            <person name="Thomas B.C."/>
            <person name="Singh A."/>
            <person name="Wilkins M.J."/>
            <person name="Karaoz U."/>
            <person name="Brodie E.L."/>
            <person name="Williams K.H."/>
            <person name="Hubbard S.S."/>
            <person name="Banfield J.F."/>
        </authorList>
    </citation>
    <scope>NUCLEOTIDE SEQUENCE [LARGE SCALE GENOMIC DNA]</scope>
</reference>
<comment type="caution">
    <text evidence="5">The sequence shown here is derived from an EMBL/GenBank/DDBJ whole genome shotgun (WGS) entry which is preliminary data.</text>
</comment>
<accession>A0A1F6Y673</accession>
<evidence type="ECO:0000256" key="3">
    <source>
        <dbReference type="ARBA" id="ARBA00024356"/>
    </source>
</evidence>